<evidence type="ECO:0000313" key="2">
    <source>
        <dbReference type="EMBL" id="MFC4654526.1"/>
    </source>
</evidence>
<dbReference type="Pfam" id="PF21083">
    <property type="entry name" value="ZapC_N"/>
    <property type="match status" value="1"/>
</dbReference>
<proteinExistence type="predicted"/>
<reference evidence="3" key="1">
    <citation type="journal article" date="2019" name="Int. J. Syst. Evol. Microbiol.">
        <title>The Global Catalogue of Microorganisms (GCM) 10K type strain sequencing project: providing services to taxonomists for standard genome sequencing and annotation.</title>
        <authorList>
            <consortium name="The Broad Institute Genomics Platform"/>
            <consortium name="The Broad Institute Genome Sequencing Center for Infectious Disease"/>
            <person name="Wu L."/>
            <person name="Ma J."/>
        </authorList>
    </citation>
    <scope>NUCLEOTIDE SEQUENCE [LARGE SCALE GENOMIC DNA]</scope>
    <source>
        <strain evidence="3">DT28</strain>
    </source>
</reference>
<name>A0ABV9JJ85_9GAMM</name>
<gene>
    <name evidence="2" type="ORF">ACFO3I_05755</name>
</gene>
<evidence type="ECO:0000313" key="3">
    <source>
        <dbReference type="Proteomes" id="UP001595962"/>
    </source>
</evidence>
<evidence type="ECO:0000259" key="1">
    <source>
        <dbReference type="Pfam" id="PF21083"/>
    </source>
</evidence>
<protein>
    <recommendedName>
        <fullName evidence="1">Cell-division protein ZapC N-terminal domain-containing protein</fullName>
    </recommendedName>
</protein>
<dbReference type="Proteomes" id="UP001595962">
    <property type="component" value="Unassembled WGS sequence"/>
</dbReference>
<keyword evidence="3" id="KW-1185">Reference proteome</keyword>
<sequence length="176" mass="19100">MLFINPNWRWQFCPQQGTLQLCLDASTVLCSGLTQKQLRHCPVQQGDVAALTLEHAGLLMEQLEQLESLVPAELAMPCALRLMAIRHFAAAAVQKSHYFQFGTASRAMADYSLVLLAGQSPAKALLFACEGQTADCLLLESVHTLTGKELSALSHVRVLANRLSPFSSGSAYLLSA</sequence>
<accession>A0ABV9JJ85</accession>
<dbReference type="EMBL" id="JBHSGB010000005">
    <property type="protein sequence ID" value="MFC4654526.1"/>
    <property type="molecule type" value="Genomic_DNA"/>
</dbReference>
<organism evidence="2 3">
    <name type="scientific">Rheinheimera marina</name>
    <dbReference type="NCBI Taxonomy" id="1774958"/>
    <lineage>
        <taxon>Bacteria</taxon>
        <taxon>Pseudomonadati</taxon>
        <taxon>Pseudomonadota</taxon>
        <taxon>Gammaproteobacteria</taxon>
        <taxon>Chromatiales</taxon>
        <taxon>Chromatiaceae</taxon>
        <taxon>Rheinheimera</taxon>
    </lineage>
</organism>
<feature type="domain" description="Cell-division protein ZapC N-terminal" evidence="1">
    <location>
        <begin position="5"/>
        <end position="85"/>
    </location>
</feature>
<comment type="caution">
    <text evidence="2">The sequence shown here is derived from an EMBL/GenBank/DDBJ whole genome shotgun (WGS) entry which is preliminary data.</text>
</comment>
<dbReference type="RefSeq" id="WP_377332473.1">
    <property type="nucleotide sequence ID" value="NZ_JBHSGB010000005.1"/>
</dbReference>
<dbReference type="InterPro" id="IPR048373">
    <property type="entry name" value="ZapC_N"/>
</dbReference>